<dbReference type="InterPro" id="IPR036637">
    <property type="entry name" value="Phosphohistidine_dom_sf"/>
</dbReference>
<name>A0ABZ2K6T4_9BACT</name>
<dbReference type="SUPFAM" id="SSF47831">
    <property type="entry name" value="Enzyme I of the PEP:sugar phosphotransferase system HPr-binding (sub)domain"/>
    <property type="match status" value="1"/>
</dbReference>
<dbReference type="Proteomes" id="UP001379533">
    <property type="component" value="Chromosome"/>
</dbReference>
<dbReference type="InterPro" id="IPR003018">
    <property type="entry name" value="GAF"/>
</dbReference>
<dbReference type="InterPro" id="IPR050499">
    <property type="entry name" value="PEP-utilizing_PTS_enzyme"/>
</dbReference>
<reference evidence="5 6" key="1">
    <citation type="submission" date="2021-12" db="EMBL/GenBank/DDBJ databases">
        <title>Discovery of the Pendulisporaceae a myxobacterial family with distinct sporulation behavior and unique specialized metabolism.</title>
        <authorList>
            <person name="Garcia R."/>
            <person name="Popoff A."/>
            <person name="Bader C.D."/>
            <person name="Loehr J."/>
            <person name="Walesch S."/>
            <person name="Walt C."/>
            <person name="Boldt J."/>
            <person name="Bunk B."/>
            <person name="Haeckl F.J.F.P.J."/>
            <person name="Gunesch A.P."/>
            <person name="Birkelbach J."/>
            <person name="Nuebel U."/>
            <person name="Pietschmann T."/>
            <person name="Bach T."/>
            <person name="Mueller R."/>
        </authorList>
    </citation>
    <scope>NUCLEOTIDE SEQUENCE [LARGE SCALE GENOMIC DNA]</scope>
    <source>
        <strain evidence="5 6">MSr12523</strain>
    </source>
</reference>
<dbReference type="Pfam" id="PF05524">
    <property type="entry name" value="PEP-utilisers_N"/>
    <property type="match status" value="1"/>
</dbReference>
<comment type="similarity">
    <text evidence="1">Belongs to the PEP-utilizing enzyme family.</text>
</comment>
<feature type="region of interest" description="Disordered" evidence="3">
    <location>
        <begin position="444"/>
        <end position="471"/>
    </location>
</feature>
<dbReference type="EMBL" id="CP089982">
    <property type="protein sequence ID" value="WXA94379.1"/>
    <property type="molecule type" value="Genomic_DNA"/>
</dbReference>
<accession>A0ABZ2K6T4</accession>
<keyword evidence="2" id="KW-0808">Transferase</keyword>
<evidence type="ECO:0000256" key="3">
    <source>
        <dbReference type="SAM" id="MobiDB-lite"/>
    </source>
</evidence>
<dbReference type="PANTHER" id="PTHR46244:SF6">
    <property type="entry name" value="PHOSPHOENOLPYRUVATE-PROTEIN PHOSPHOTRANSFERASE"/>
    <property type="match status" value="1"/>
</dbReference>
<dbReference type="SUPFAM" id="SSF55781">
    <property type="entry name" value="GAF domain-like"/>
    <property type="match status" value="1"/>
</dbReference>
<evidence type="ECO:0000256" key="2">
    <source>
        <dbReference type="ARBA" id="ARBA00022679"/>
    </source>
</evidence>
<evidence type="ECO:0000259" key="4">
    <source>
        <dbReference type="SMART" id="SM00065"/>
    </source>
</evidence>
<proteinExistence type="inferred from homology"/>
<dbReference type="Gene3D" id="3.30.450.40">
    <property type="match status" value="1"/>
</dbReference>
<dbReference type="SMART" id="SM00065">
    <property type="entry name" value="GAF"/>
    <property type="match status" value="1"/>
</dbReference>
<gene>
    <name evidence="5" type="ORF">LZC95_49035</name>
</gene>
<keyword evidence="6" id="KW-1185">Reference proteome</keyword>
<dbReference type="Gene3D" id="3.50.30.10">
    <property type="entry name" value="Phosphohistidine domain"/>
    <property type="match status" value="1"/>
</dbReference>
<organism evidence="5 6">
    <name type="scientific">Pendulispora brunnea</name>
    <dbReference type="NCBI Taxonomy" id="2905690"/>
    <lineage>
        <taxon>Bacteria</taxon>
        <taxon>Pseudomonadati</taxon>
        <taxon>Myxococcota</taxon>
        <taxon>Myxococcia</taxon>
        <taxon>Myxococcales</taxon>
        <taxon>Sorangiineae</taxon>
        <taxon>Pendulisporaceae</taxon>
        <taxon>Pendulispora</taxon>
    </lineage>
</organism>
<dbReference type="Gene3D" id="1.10.274.10">
    <property type="entry name" value="PtsI, HPr-binding domain"/>
    <property type="match status" value="1"/>
</dbReference>
<dbReference type="RefSeq" id="WP_394844985.1">
    <property type="nucleotide sequence ID" value="NZ_CP089982.1"/>
</dbReference>
<sequence>MSASTPPPPRTPVDLPITPKVYERGNKRLDGVLDFVAFTARPMPLVTLLDEAPRRIVQILGCDVCSLYLVEGENKLVMRGNVGFSRTALGQIRLNVGEGITGQAVEYLRPIISTHAETHASYKHFPGLEEERFPVFLAVPILGKQGPVGAIAVQREAIPFSDPDVELLSVLGALISAGIRHAELIDSQRERSTVTRRAGGGTRKVTLPGRPLVPGKALGAITAPRRPTQRLSAHHLNERTTTIEQDVRLLKVAFDVAEKAILALNERAKGISVGKEGAFLSTYVEILGDMRFRELALEITESGVGIPAALGRVAREATRTAATITRDPFLEERARDVEDLCDALSMLAASDKRAELPSKAVLVGDGLSVFDLLISARAQPCGIALSERATSPRTRILLELLGVPAIVDVQGLFRWSSDGDIALIDADHGLMVINPSKSEIATIRHARNQGGTGPQSGAAPQSGPGAGPGDR</sequence>
<dbReference type="InterPro" id="IPR036618">
    <property type="entry name" value="PtsI_HPr-bd_sf"/>
</dbReference>
<dbReference type="Pfam" id="PF13185">
    <property type="entry name" value="GAF_2"/>
    <property type="match status" value="1"/>
</dbReference>
<dbReference type="InterPro" id="IPR029016">
    <property type="entry name" value="GAF-like_dom_sf"/>
</dbReference>
<dbReference type="InterPro" id="IPR008731">
    <property type="entry name" value="PTS_EIN"/>
</dbReference>
<dbReference type="SUPFAM" id="SSF52009">
    <property type="entry name" value="Phosphohistidine domain"/>
    <property type="match status" value="1"/>
</dbReference>
<evidence type="ECO:0000256" key="1">
    <source>
        <dbReference type="ARBA" id="ARBA00007837"/>
    </source>
</evidence>
<dbReference type="PANTHER" id="PTHR46244">
    <property type="entry name" value="PHOSPHOENOLPYRUVATE-PROTEIN PHOSPHOTRANSFERASE"/>
    <property type="match status" value="1"/>
</dbReference>
<protein>
    <submittedName>
        <fullName evidence="5">GAF domain-containing protein</fullName>
    </submittedName>
</protein>
<evidence type="ECO:0000313" key="6">
    <source>
        <dbReference type="Proteomes" id="UP001379533"/>
    </source>
</evidence>
<feature type="domain" description="GAF" evidence="4">
    <location>
        <begin position="44"/>
        <end position="189"/>
    </location>
</feature>
<evidence type="ECO:0000313" key="5">
    <source>
        <dbReference type="EMBL" id="WXA94379.1"/>
    </source>
</evidence>